<accession>A0A0E9WGJ7</accession>
<dbReference type="EMBL" id="GBXM01019068">
    <property type="protein sequence ID" value="JAH89509.1"/>
    <property type="molecule type" value="Transcribed_RNA"/>
</dbReference>
<reference evidence="1" key="1">
    <citation type="submission" date="2014-11" db="EMBL/GenBank/DDBJ databases">
        <authorList>
            <person name="Amaro Gonzalez C."/>
        </authorList>
    </citation>
    <scope>NUCLEOTIDE SEQUENCE</scope>
</reference>
<reference evidence="1" key="2">
    <citation type="journal article" date="2015" name="Fish Shellfish Immunol.">
        <title>Early steps in the European eel (Anguilla anguilla)-Vibrio vulnificus interaction in the gills: Role of the RtxA13 toxin.</title>
        <authorList>
            <person name="Callol A."/>
            <person name="Pajuelo D."/>
            <person name="Ebbesson L."/>
            <person name="Teles M."/>
            <person name="MacKenzie S."/>
            <person name="Amaro C."/>
        </authorList>
    </citation>
    <scope>NUCLEOTIDE SEQUENCE</scope>
</reference>
<proteinExistence type="predicted"/>
<sequence>MWPKALYKKVIKIEKEGKTRKFPKQNRKWIQSNTFSLGLKCISSTFWPPENGHSFPEGFFSKKSTMHILYVAWDKSVCQIDDMTASYS</sequence>
<dbReference type="AlphaFoldDB" id="A0A0E9WGJ7"/>
<name>A0A0E9WGJ7_ANGAN</name>
<evidence type="ECO:0000313" key="1">
    <source>
        <dbReference type="EMBL" id="JAH89509.1"/>
    </source>
</evidence>
<protein>
    <submittedName>
        <fullName evidence="1">Uncharacterized protein</fullName>
    </submittedName>
</protein>
<organism evidence="1">
    <name type="scientific">Anguilla anguilla</name>
    <name type="common">European freshwater eel</name>
    <name type="synonym">Muraena anguilla</name>
    <dbReference type="NCBI Taxonomy" id="7936"/>
    <lineage>
        <taxon>Eukaryota</taxon>
        <taxon>Metazoa</taxon>
        <taxon>Chordata</taxon>
        <taxon>Craniata</taxon>
        <taxon>Vertebrata</taxon>
        <taxon>Euteleostomi</taxon>
        <taxon>Actinopterygii</taxon>
        <taxon>Neopterygii</taxon>
        <taxon>Teleostei</taxon>
        <taxon>Anguilliformes</taxon>
        <taxon>Anguillidae</taxon>
        <taxon>Anguilla</taxon>
    </lineage>
</organism>